<proteinExistence type="predicted"/>
<reference evidence="2" key="2">
    <citation type="submission" date="2021-03" db="UniProtKB">
        <authorList>
            <consortium name="EnsemblPlants"/>
        </authorList>
    </citation>
    <scope>IDENTIFICATION</scope>
</reference>
<evidence type="ECO:0000313" key="2">
    <source>
        <dbReference type="EnsemblPlants" id="AUR62008481-RA:cds"/>
    </source>
</evidence>
<dbReference type="PANTHER" id="PTHR33167:SF18">
    <property type="entry name" value="GB|AAF67766.1"/>
    <property type="match status" value="1"/>
</dbReference>
<reference evidence="2" key="1">
    <citation type="journal article" date="2017" name="Nature">
        <title>The genome of Chenopodium quinoa.</title>
        <authorList>
            <person name="Jarvis D.E."/>
            <person name="Ho Y.S."/>
            <person name="Lightfoot D.J."/>
            <person name="Schmoeckel S.M."/>
            <person name="Li B."/>
            <person name="Borm T.J.A."/>
            <person name="Ohyanagi H."/>
            <person name="Mineta K."/>
            <person name="Michell C.T."/>
            <person name="Saber N."/>
            <person name="Kharbatia N.M."/>
            <person name="Rupper R.R."/>
            <person name="Sharp A.R."/>
            <person name="Dally N."/>
            <person name="Boughton B.A."/>
            <person name="Woo Y.H."/>
            <person name="Gao G."/>
            <person name="Schijlen E.G.W.M."/>
            <person name="Guo X."/>
            <person name="Momin A.A."/>
            <person name="Negrao S."/>
            <person name="Al-Babili S."/>
            <person name="Gehring C."/>
            <person name="Roessner U."/>
            <person name="Jung C."/>
            <person name="Murphy K."/>
            <person name="Arold S.T."/>
            <person name="Gojobori T."/>
            <person name="van der Linden C.G."/>
            <person name="van Loo E.N."/>
            <person name="Jellen E.N."/>
            <person name="Maughan P.J."/>
            <person name="Tester M."/>
        </authorList>
    </citation>
    <scope>NUCLEOTIDE SEQUENCE [LARGE SCALE GENOMIC DNA]</scope>
    <source>
        <strain evidence="2">cv. PI 614886</strain>
    </source>
</reference>
<dbReference type="Gramene" id="AUR62008481-RA">
    <property type="protein sequence ID" value="AUR62008481-RA:cds"/>
    <property type="gene ID" value="AUR62008481"/>
</dbReference>
<feature type="region of interest" description="Disordered" evidence="1">
    <location>
        <begin position="517"/>
        <end position="542"/>
    </location>
</feature>
<evidence type="ECO:0000256" key="1">
    <source>
        <dbReference type="SAM" id="MobiDB-lite"/>
    </source>
</evidence>
<protein>
    <submittedName>
        <fullName evidence="2">Uncharacterized protein</fullName>
    </submittedName>
</protein>
<gene>
    <name evidence="2" type="primary">LOC110700652</name>
</gene>
<keyword evidence="3" id="KW-1185">Reference proteome</keyword>
<organism evidence="2 3">
    <name type="scientific">Chenopodium quinoa</name>
    <name type="common">Quinoa</name>
    <dbReference type="NCBI Taxonomy" id="63459"/>
    <lineage>
        <taxon>Eukaryota</taxon>
        <taxon>Viridiplantae</taxon>
        <taxon>Streptophyta</taxon>
        <taxon>Embryophyta</taxon>
        <taxon>Tracheophyta</taxon>
        <taxon>Spermatophyta</taxon>
        <taxon>Magnoliopsida</taxon>
        <taxon>eudicotyledons</taxon>
        <taxon>Gunneridae</taxon>
        <taxon>Pentapetalae</taxon>
        <taxon>Caryophyllales</taxon>
        <taxon>Chenopodiaceae</taxon>
        <taxon>Chenopodioideae</taxon>
        <taxon>Atripliceae</taxon>
        <taxon>Chenopodium</taxon>
    </lineage>
</organism>
<accession>A0A803L9E2</accession>
<dbReference type="RefSeq" id="XP_021733913.1">
    <property type="nucleotide sequence ID" value="XM_021878221.1"/>
</dbReference>
<feature type="region of interest" description="Disordered" evidence="1">
    <location>
        <begin position="740"/>
        <end position="762"/>
    </location>
</feature>
<dbReference type="OrthoDB" id="630817at2759"/>
<dbReference type="GeneID" id="110700652"/>
<dbReference type="Pfam" id="PF05904">
    <property type="entry name" value="DUF863"/>
    <property type="match status" value="2"/>
</dbReference>
<dbReference type="KEGG" id="cqi:110700652"/>
<feature type="compositionally biased region" description="Basic and acidic residues" evidence="1">
    <location>
        <begin position="522"/>
        <end position="533"/>
    </location>
</feature>
<dbReference type="PANTHER" id="PTHR33167">
    <property type="entry name" value="TRANSCRIPTION FACTOR, PUTATIVE (DUF863)-RELATED"/>
    <property type="match status" value="1"/>
</dbReference>
<name>A0A803L9E2_CHEQI</name>
<dbReference type="AlphaFoldDB" id="A0A803L9E2"/>
<dbReference type="EnsemblPlants" id="AUR62008481-RA">
    <property type="protein sequence ID" value="AUR62008481-RA:cds"/>
    <property type="gene ID" value="AUR62008481"/>
</dbReference>
<evidence type="ECO:0000313" key="3">
    <source>
        <dbReference type="Proteomes" id="UP000596660"/>
    </source>
</evidence>
<dbReference type="InterPro" id="IPR008581">
    <property type="entry name" value="DUF863_pln"/>
</dbReference>
<dbReference type="OMA" id="CINMSCI"/>
<dbReference type="SMR" id="A0A803L9E2"/>
<sequence length="762" mass="84116">MQCQSYLPVYNSQYDLNVDVNGGATPLISGNGTFRSGHYNDFVPLSPVPPPGQLAYKEMLRRTMVLHEVAFKDQVQELHRLYRRQKELMDEVKNNEMYISHLQIEVQRSSSSSAKISSRCGQNTLYSVPFINSQYTPYSTGRDNNPASLSFLNEPKPPVSPVASQTGGTFKSLDFAESKCKKVKGKLLDLELPAEMYIDSDDERSIEDMEFSKAPTPTPTTLPSNKRFKVVVETSAMASTAKRSLGPVLQGEHLSPCSITGSKITLADLNEPLATSCLEESGGDKGISSFLEISEINHDLSNIGNTISGGIADNVTRKPLAQSDKGISEVGFATSGRKPSYCLGKNPLVVQALPSFDNQLTSSKGARNCGRRKGLINNKVDASVPCSPNFRVARSLRSSCSDFKSKESVVCTSSKTSDLNGFDLNSDVMENSEFTPSDDTSNSGFSTEAETVKRSKICRMIDINLPCDEEPVIQDDKTVHDHENSGRLKLNFCMNDDSLPPKSPSLEKTQLEIDLEAPISPEVKECSPPRGDSEDNQSEEGSDRFMELAKIAADAIVSISSSNSLSYQEDLDLQKCESSVSGNLEWFAGLINSLSSDLENDFDTINCKDTCSIDDFEAMTLELPELKSEDFLCKNNVQISNETCSTVLPCQTRRGRTKRSKRKDFQREVLPSLVSLSRYEVTEDIMMIEGLMEAAGTPWSLSKTRRACRTGRKPRVAKQQTFDDKVQELTALISWGKVNRRPRGRRSPASPTTISKWLGHDL</sequence>
<dbReference type="Proteomes" id="UP000596660">
    <property type="component" value="Unplaced"/>
</dbReference>